<evidence type="ECO:0000313" key="1">
    <source>
        <dbReference type="EMBL" id="CAH2006833.1"/>
    </source>
</evidence>
<proteinExistence type="predicted"/>
<protein>
    <submittedName>
        <fullName evidence="1">Uncharacterized protein</fullName>
    </submittedName>
</protein>
<gene>
    <name evidence="1" type="ORF">ACAOBT_LOCUS29323</name>
</gene>
<reference evidence="1" key="1">
    <citation type="submission" date="2022-03" db="EMBL/GenBank/DDBJ databases">
        <authorList>
            <person name="Sayadi A."/>
        </authorList>
    </citation>
    <scope>NUCLEOTIDE SEQUENCE</scope>
</reference>
<comment type="caution">
    <text evidence="1">The sequence shown here is derived from an EMBL/GenBank/DDBJ whole genome shotgun (WGS) entry which is preliminary data.</text>
</comment>
<accession>A0A9P0M0J6</accession>
<organism evidence="1 2">
    <name type="scientific">Acanthoscelides obtectus</name>
    <name type="common">Bean weevil</name>
    <name type="synonym">Bruchus obtectus</name>
    <dbReference type="NCBI Taxonomy" id="200917"/>
    <lineage>
        <taxon>Eukaryota</taxon>
        <taxon>Metazoa</taxon>
        <taxon>Ecdysozoa</taxon>
        <taxon>Arthropoda</taxon>
        <taxon>Hexapoda</taxon>
        <taxon>Insecta</taxon>
        <taxon>Pterygota</taxon>
        <taxon>Neoptera</taxon>
        <taxon>Endopterygota</taxon>
        <taxon>Coleoptera</taxon>
        <taxon>Polyphaga</taxon>
        <taxon>Cucujiformia</taxon>
        <taxon>Chrysomeloidea</taxon>
        <taxon>Chrysomelidae</taxon>
        <taxon>Bruchinae</taxon>
        <taxon>Bruchini</taxon>
        <taxon>Acanthoscelides</taxon>
    </lineage>
</organism>
<sequence length="138" mass="15771">MISDIKAFIRKIELWEQNLTDGDTRHFPVLSENISQNPLEPYDISNLQDNFNNRFKDFNEIAIVAQLVVSPFMDSDIQQFAASLTQNFSEGIAATEMEVIEFQNDLALKSLVSNTKCIWPPVSEDKYLVLCRVALKVK</sequence>
<dbReference type="PANTHER" id="PTHR45913">
    <property type="entry name" value="EPM2A-INTERACTING PROTEIN 1"/>
    <property type="match status" value="1"/>
</dbReference>
<dbReference type="EMBL" id="CAKOFQ010007709">
    <property type="protein sequence ID" value="CAH2006833.1"/>
    <property type="molecule type" value="Genomic_DNA"/>
</dbReference>
<dbReference type="Proteomes" id="UP001152888">
    <property type="component" value="Unassembled WGS sequence"/>
</dbReference>
<name>A0A9P0M0J6_ACAOB</name>
<dbReference type="OrthoDB" id="6747310at2759"/>
<dbReference type="PANTHER" id="PTHR45913:SF21">
    <property type="entry name" value="DUF4371 DOMAIN-CONTAINING PROTEIN"/>
    <property type="match status" value="1"/>
</dbReference>
<keyword evidence="2" id="KW-1185">Reference proteome</keyword>
<evidence type="ECO:0000313" key="2">
    <source>
        <dbReference type="Proteomes" id="UP001152888"/>
    </source>
</evidence>
<dbReference type="AlphaFoldDB" id="A0A9P0M0J6"/>